<proteinExistence type="predicted"/>
<accession>A0A2N2EAJ2</accession>
<dbReference type="Proteomes" id="UP000233517">
    <property type="component" value="Unassembled WGS sequence"/>
</dbReference>
<dbReference type="EMBL" id="PHAI01000001">
    <property type="protein sequence ID" value="PKM91753.1"/>
    <property type="molecule type" value="Genomic_DNA"/>
</dbReference>
<dbReference type="AlphaFoldDB" id="A0A2N2EAJ2"/>
<organism evidence="1 2">
    <name type="scientific">Candidatus Falkowbacteria bacterium HGW-Falkowbacteria-1</name>
    <dbReference type="NCBI Taxonomy" id="2013768"/>
    <lineage>
        <taxon>Bacteria</taxon>
        <taxon>Candidatus Falkowiibacteriota</taxon>
    </lineage>
</organism>
<reference evidence="1 2" key="1">
    <citation type="journal article" date="2017" name="ISME J.">
        <title>Potential for microbial H2 and metal transformations associated with novel bacteria and archaea in deep terrestrial subsurface sediments.</title>
        <authorList>
            <person name="Hernsdorf A.W."/>
            <person name="Amano Y."/>
            <person name="Miyakawa K."/>
            <person name="Ise K."/>
            <person name="Suzuki Y."/>
            <person name="Anantharaman K."/>
            <person name="Probst A."/>
            <person name="Burstein D."/>
            <person name="Thomas B.C."/>
            <person name="Banfield J.F."/>
        </authorList>
    </citation>
    <scope>NUCLEOTIDE SEQUENCE [LARGE SCALE GENOMIC DNA]</scope>
    <source>
        <strain evidence="1">HGW-Falkowbacteria-1</strain>
    </source>
</reference>
<name>A0A2N2EAJ2_9BACT</name>
<protein>
    <submittedName>
        <fullName evidence="1">Uncharacterized protein</fullName>
    </submittedName>
</protein>
<evidence type="ECO:0000313" key="1">
    <source>
        <dbReference type="EMBL" id="PKM91753.1"/>
    </source>
</evidence>
<sequence>MSEDDKKIKRKQVLSELRSEEETENQLIWLYQTLIDLGIENCFSEDHRAFFSDGMKTLRDESKAHKILINSVIAKYGF</sequence>
<evidence type="ECO:0000313" key="2">
    <source>
        <dbReference type="Proteomes" id="UP000233517"/>
    </source>
</evidence>
<comment type="caution">
    <text evidence="1">The sequence shown here is derived from an EMBL/GenBank/DDBJ whole genome shotgun (WGS) entry which is preliminary data.</text>
</comment>
<gene>
    <name evidence="1" type="ORF">CVU82_00920</name>
</gene>